<organism evidence="8 9">
    <name type="scientific">Brachybacterium hainanense</name>
    <dbReference type="NCBI Taxonomy" id="1541174"/>
    <lineage>
        <taxon>Bacteria</taxon>
        <taxon>Bacillati</taxon>
        <taxon>Actinomycetota</taxon>
        <taxon>Actinomycetes</taxon>
        <taxon>Micrococcales</taxon>
        <taxon>Dermabacteraceae</taxon>
        <taxon>Brachybacterium</taxon>
    </lineage>
</organism>
<evidence type="ECO:0000256" key="4">
    <source>
        <dbReference type="ARBA" id="ARBA00022729"/>
    </source>
</evidence>
<dbReference type="Gene3D" id="3.40.50.1980">
    <property type="entry name" value="Nitrogenase molybdenum iron protein domain"/>
    <property type="match status" value="2"/>
</dbReference>
<dbReference type="InterPro" id="IPR002491">
    <property type="entry name" value="ABC_transptr_periplasmic_BD"/>
</dbReference>
<name>A0ABV6RCN5_9MICO</name>
<dbReference type="PROSITE" id="PS51257">
    <property type="entry name" value="PROKAR_LIPOPROTEIN"/>
    <property type="match status" value="1"/>
</dbReference>
<dbReference type="PANTHER" id="PTHR30532:SF24">
    <property type="entry name" value="FERRIC ENTEROBACTIN-BINDING PERIPLASMIC PROTEIN FEPB"/>
    <property type="match status" value="1"/>
</dbReference>
<feature type="region of interest" description="Disordered" evidence="5">
    <location>
        <begin position="26"/>
        <end position="50"/>
    </location>
</feature>
<evidence type="ECO:0000313" key="9">
    <source>
        <dbReference type="Proteomes" id="UP001589793"/>
    </source>
</evidence>
<dbReference type="SUPFAM" id="SSF53807">
    <property type="entry name" value="Helical backbone' metal receptor"/>
    <property type="match status" value="1"/>
</dbReference>
<sequence length="352" mass="36352">MRIARRSLGLSALALTAALAACSSSTDDAPAGGSAGDASDGGGTTALPTQDDVFPVTVPHAFGETTVPTKPERIVSLAWANHEVPLALGVTPVAISLTTWGDDDDNGILPWTEQKLAELGAQAPILLDDSTSVPFEQVADAAPDVILASYSGLTQEDYDTLTKIAPVIAYPEVAWGTSLEDMITLNSAAIGLAGSGLALIEDLRAQVQAALEAHAALDGKKILFAYLDAADLSQVGFYTTHDPRAGFLQGVGLPLPSIVEEESAGTTEFYVTVSSEEAQRFEDVDVLVTYGDDPAMLQTLQADPLLSKIPAIAAAAVAILPTGPLAASANPTPLSIPWGIGDYFDALAGAVR</sequence>
<feature type="chain" id="PRO_5046162440" evidence="6">
    <location>
        <begin position="21"/>
        <end position="352"/>
    </location>
</feature>
<dbReference type="PROSITE" id="PS50983">
    <property type="entry name" value="FE_B12_PBP"/>
    <property type="match status" value="1"/>
</dbReference>
<dbReference type="Proteomes" id="UP001589793">
    <property type="component" value="Unassembled WGS sequence"/>
</dbReference>
<evidence type="ECO:0000313" key="8">
    <source>
        <dbReference type="EMBL" id="MFC0674750.1"/>
    </source>
</evidence>
<evidence type="ECO:0000256" key="6">
    <source>
        <dbReference type="SAM" id="SignalP"/>
    </source>
</evidence>
<dbReference type="PANTHER" id="PTHR30532">
    <property type="entry name" value="IRON III DICITRATE-BINDING PERIPLASMIC PROTEIN"/>
    <property type="match status" value="1"/>
</dbReference>
<dbReference type="Pfam" id="PF01497">
    <property type="entry name" value="Peripla_BP_2"/>
    <property type="match status" value="1"/>
</dbReference>
<reference evidence="8 9" key="1">
    <citation type="submission" date="2024-09" db="EMBL/GenBank/DDBJ databases">
        <authorList>
            <person name="Sun Q."/>
            <person name="Mori K."/>
        </authorList>
    </citation>
    <scope>NUCLEOTIDE SEQUENCE [LARGE SCALE GENOMIC DNA]</scope>
    <source>
        <strain evidence="8 9">CICC 10874</strain>
    </source>
</reference>
<dbReference type="RefSeq" id="WP_376981130.1">
    <property type="nucleotide sequence ID" value="NZ_JBHLSV010000014.1"/>
</dbReference>
<feature type="domain" description="Fe/B12 periplasmic-binding" evidence="7">
    <location>
        <begin position="73"/>
        <end position="351"/>
    </location>
</feature>
<comment type="caution">
    <text evidence="8">The sequence shown here is derived from an EMBL/GenBank/DDBJ whole genome shotgun (WGS) entry which is preliminary data.</text>
</comment>
<protein>
    <submittedName>
        <fullName evidence="8">ABC transporter substrate-binding protein</fullName>
    </submittedName>
</protein>
<evidence type="ECO:0000256" key="1">
    <source>
        <dbReference type="ARBA" id="ARBA00004196"/>
    </source>
</evidence>
<evidence type="ECO:0000259" key="7">
    <source>
        <dbReference type="PROSITE" id="PS50983"/>
    </source>
</evidence>
<gene>
    <name evidence="8" type="ORF">ACFFF6_12350</name>
</gene>
<dbReference type="EMBL" id="JBHLSV010000014">
    <property type="protein sequence ID" value="MFC0674750.1"/>
    <property type="molecule type" value="Genomic_DNA"/>
</dbReference>
<evidence type="ECO:0000256" key="2">
    <source>
        <dbReference type="ARBA" id="ARBA00008814"/>
    </source>
</evidence>
<keyword evidence="4 6" id="KW-0732">Signal</keyword>
<comment type="subcellular location">
    <subcellularLocation>
        <location evidence="1">Cell envelope</location>
    </subcellularLocation>
</comment>
<keyword evidence="3" id="KW-0813">Transport</keyword>
<feature type="compositionally biased region" description="Gly residues" evidence="5">
    <location>
        <begin position="33"/>
        <end position="44"/>
    </location>
</feature>
<evidence type="ECO:0000256" key="3">
    <source>
        <dbReference type="ARBA" id="ARBA00022448"/>
    </source>
</evidence>
<comment type="similarity">
    <text evidence="2">Belongs to the bacterial solute-binding protein 8 family.</text>
</comment>
<accession>A0ABV6RCN5</accession>
<proteinExistence type="inferred from homology"/>
<dbReference type="InterPro" id="IPR051313">
    <property type="entry name" value="Bact_iron-sidero_bind"/>
</dbReference>
<keyword evidence="9" id="KW-1185">Reference proteome</keyword>
<evidence type="ECO:0000256" key="5">
    <source>
        <dbReference type="SAM" id="MobiDB-lite"/>
    </source>
</evidence>
<feature type="signal peptide" evidence="6">
    <location>
        <begin position="1"/>
        <end position="20"/>
    </location>
</feature>